<feature type="region of interest" description="Disordered" evidence="2">
    <location>
        <begin position="134"/>
        <end position="161"/>
    </location>
</feature>
<evidence type="ECO:0000313" key="5">
    <source>
        <dbReference type="EMBL" id="CAE0461985.1"/>
    </source>
</evidence>
<feature type="region of interest" description="Disordered" evidence="2">
    <location>
        <begin position="642"/>
        <end position="670"/>
    </location>
</feature>
<dbReference type="SUPFAM" id="SSF56112">
    <property type="entry name" value="Protein kinase-like (PK-like)"/>
    <property type="match status" value="1"/>
</dbReference>
<feature type="compositionally biased region" description="Basic and acidic residues" evidence="2">
    <location>
        <begin position="661"/>
        <end position="670"/>
    </location>
</feature>
<dbReference type="CDD" id="cd05121">
    <property type="entry name" value="ABC1_ADCK3-like"/>
    <property type="match status" value="1"/>
</dbReference>
<dbReference type="Pfam" id="PF03109">
    <property type="entry name" value="ABC1"/>
    <property type="match status" value="1"/>
</dbReference>
<feature type="compositionally biased region" description="Basic and acidic residues" evidence="2">
    <location>
        <begin position="65"/>
        <end position="76"/>
    </location>
</feature>
<dbReference type="PANTHER" id="PTHR10566:SF123">
    <property type="entry name" value="PROTEIN KINASE SUPERFAMILY PROTEIN"/>
    <property type="match status" value="1"/>
</dbReference>
<feature type="region of interest" description="Disordered" evidence="2">
    <location>
        <begin position="28"/>
        <end position="78"/>
    </location>
</feature>
<evidence type="ECO:0000256" key="1">
    <source>
        <dbReference type="ARBA" id="ARBA00009670"/>
    </source>
</evidence>
<dbReference type="PANTHER" id="PTHR10566">
    <property type="entry name" value="CHAPERONE-ACTIVITY OF BC1 COMPLEX CABC1 -RELATED"/>
    <property type="match status" value="1"/>
</dbReference>
<gene>
    <name evidence="5" type="ORF">CDEB00056_LOCUS6826</name>
</gene>
<comment type="similarity">
    <text evidence="1">Belongs to the protein kinase superfamily. ADCK protein kinase family.</text>
</comment>
<accession>A0A7S3Q1C9</accession>
<feature type="compositionally biased region" description="Polar residues" evidence="2">
    <location>
        <begin position="28"/>
        <end position="41"/>
    </location>
</feature>
<dbReference type="InterPro" id="IPR050154">
    <property type="entry name" value="UbiB_kinase"/>
</dbReference>
<feature type="domain" description="ABC1 atypical kinase-like" evidence="4">
    <location>
        <begin position="268"/>
        <end position="497"/>
    </location>
</feature>
<evidence type="ECO:0000256" key="3">
    <source>
        <dbReference type="SAM" id="SignalP"/>
    </source>
</evidence>
<protein>
    <recommendedName>
        <fullName evidence="4">ABC1 atypical kinase-like domain-containing protein</fullName>
    </recommendedName>
</protein>
<keyword evidence="3" id="KW-0732">Signal</keyword>
<evidence type="ECO:0000259" key="4">
    <source>
        <dbReference type="Pfam" id="PF03109"/>
    </source>
</evidence>
<proteinExistence type="inferred from homology"/>
<dbReference type="InterPro" id="IPR011009">
    <property type="entry name" value="Kinase-like_dom_sf"/>
</dbReference>
<evidence type="ECO:0000256" key="2">
    <source>
        <dbReference type="SAM" id="MobiDB-lite"/>
    </source>
</evidence>
<dbReference type="Gene3D" id="1.10.510.10">
    <property type="entry name" value="Transferase(Phosphotransferase) domain 1"/>
    <property type="match status" value="1"/>
</dbReference>
<feature type="signal peptide" evidence="3">
    <location>
        <begin position="1"/>
        <end position="25"/>
    </location>
</feature>
<name>A0A7S3Q1C9_9STRA</name>
<dbReference type="AlphaFoldDB" id="A0A7S3Q1C9"/>
<reference evidence="5" key="1">
    <citation type="submission" date="2021-01" db="EMBL/GenBank/DDBJ databases">
        <authorList>
            <person name="Corre E."/>
            <person name="Pelletier E."/>
            <person name="Niang G."/>
            <person name="Scheremetjew M."/>
            <person name="Finn R."/>
            <person name="Kale V."/>
            <person name="Holt S."/>
            <person name="Cochrane G."/>
            <person name="Meng A."/>
            <person name="Brown T."/>
            <person name="Cohen L."/>
        </authorList>
    </citation>
    <scope>NUCLEOTIDE SEQUENCE</scope>
    <source>
        <strain evidence="5">MM31A-1</strain>
    </source>
</reference>
<dbReference type="InterPro" id="IPR004147">
    <property type="entry name" value="ABC1_dom"/>
</dbReference>
<feature type="chain" id="PRO_5030699700" description="ABC1 atypical kinase-like domain-containing protein" evidence="3">
    <location>
        <begin position="26"/>
        <end position="836"/>
    </location>
</feature>
<dbReference type="EMBL" id="HBIO01008917">
    <property type="protein sequence ID" value="CAE0461985.1"/>
    <property type="molecule type" value="Transcribed_RNA"/>
</dbReference>
<organism evidence="5">
    <name type="scientific">Chaetoceros debilis</name>
    <dbReference type="NCBI Taxonomy" id="122233"/>
    <lineage>
        <taxon>Eukaryota</taxon>
        <taxon>Sar</taxon>
        <taxon>Stramenopiles</taxon>
        <taxon>Ochrophyta</taxon>
        <taxon>Bacillariophyta</taxon>
        <taxon>Coscinodiscophyceae</taxon>
        <taxon>Chaetocerotophycidae</taxon>
        <taxon>Chaetocerotales</taxon>
        <taxon>Chaetocerotaceae</taxon>
        <taxon>Chaetoceros</taxon>
    </lineage>
</organism>
<sequence>MRLKPMICMLMQTVYLLGNLSCVTGMVVSSPTKPSQTTTGTSANGPAASPPPPPNSNSNPNPLNNEKEPHDTDKVSLRRTSPLLDEWREFEVLRDCNLEKEVLTPFFENRQWLLVQRIAKISLTLYNTKKDWLDAGTGTGTGSETSGDGSGAGEQKADEAGSYMNEETQNEIDRATKLCEAIASLGPVAVKLGQTMSQRPDIVGVDVCKALKRLQTNNVPFEDKLAFAILRESLDFWDGPLAANLPVEVEMNMTSTSIDGTAYNYTGEPLFAEMTSTPIACASLGQVYKATMHNGTEIALKIQRPDALATLAMDAQCYRIVYKGLCEFRTLQSKFDPNRDDGFSENELRGENQTVAYVIDRVARDIKREIDYNVEAAAGYKFRESLAFLGFVTTPEVIQCTDKILMTGWIPGNHLENLSPSQGLAMTRMAVEACTASMVLTGFVHADPHEGNLMLHEDGRIVFLDFGLMSNVDQDIMEAFARGIQALLSEDWVSLTEAFVDTGFVTSPIMHRNGTSDVWRQDPAFGIDELAIDMEKSMKTTEGGLSRFGALATVLNKKISPNWLVFTPPYVLLLIRTFLTLEGIAAQVDPEFNIYEMSLPWVVRRSLSPSTKKGVEVFRSTILTSDNRIQWERLIEMANVGKDDDESASTSTSAPGGVSHTRTEVSDEVEVKKREQAAAKQAAMKDAIGTLLGSTNGKALRRTLRDLDARDLIWKLGSRDGRPLLEMAVKKAIGGDGDSEREAEGKVTADPEHHRVVSDESKLILERQARRTKQVARVLILGHIRNCLSQFYGLVAMARLLCASVRIAAPPLAQRIMLKAKAKFFGRFFNSSKKAI</sequence>